<name>A0ABV8FUP4_9ACTN</name>
<dbReference type="InterPro" id="IPR036513">
    <property type="entry name" value="STAS_dom_sf"/>
</dbReference>
<evidence type="ECO:0000313" key="4">
    <source>
        <dbReference type="EMBL" id="MFC3999891.1"/>
    </source>
</evidence>
<dbReference type="InterPro" id="IPR003658">
    <property type="entry name" value="Anti-sigma_ant"/>
</dbReference>
<dbReference type="NCBIfam" id="TIGR00377">
    <property type="entry name" value="ant_ant_sig"/>
    <property type="match status" value="1"/>
</dbReference>
<reference evidence="5" key="1">
    <citation type="journal article" date="2019" name="Int. J. Syst. Evol. Microbiol.">
        <title>The Global Catalogue of Microorganisms (GCM) 10K type strain sequencing project: providing services to taxonomists for standard genome sequencing and annotation.</title>
        <authorList>
            <consortium name="The Broad Institute Genomics Platform"/>
            <consortium name="The Broad Institute Genome Sequencing Center for Infectious Disease"/>
            <person name="Wu L."/>
            <person name="Ma J."/>
        </authorList>
    </citation>
    <scope>NUCLEOTIDE SEQUENCE [LARGE SCALE GENOMIC DNA]</scope>
    <source>
        <strain evidence="5">TBRC 1826</strain>
    </source>
</reference>
<evidence type="ECO:0000256" key="2">
    <source>
        <dbReference type="RuleBase" id="RU003749"/>
    </source>
</evidence>
<keyword evidence="5" id="KW-1185">Reference proteome</keyword>
<organism evidence="4 5">
    <name type="scientific">Nocardiopsis sediminis</name>
    <dbReference type="NCBI Taxonomy" id="1778267"/>
    <lineage>
        <taxon>Bacteria</taxon>
        <taxon>Bacillati</taxon>
        <taxon>Actinomycetota</taxon>
        <taxon>Actinomycetes</taxon>
        <taxon>Streptosporangiales</taxon>
        <taxon>Nocardiopsidaceae</taxon>
        <taxon>Nocardiopsis</taxon>
    </lineage>
</organism>
<dbReference type="PROSITE" id="PS50801">
    <property type="entry name" value="STAS"/>
    <property type="match status" value="1"/>
</dbReference>
<feature type="domain" description="STAS" evidence="3">
    <location>
        <begin position="3"/>
        <end position="112"/>
    </location>
</feature>
<proteinExistence type="inferred from homology"/>
<dbReference type="Proteomes" id="UP001595847">
    <property type="component" value="Unassembled WGS sequence"/>
</dbReference>
<accession>A0ABV8FUP4</accession>
<dbReference type="RefSeq" id="WP_378538561.1">
    <property type="nucleotide sequence ID" value="NZ_JBHSBH010000022.1"/>
</dbReference>
<evidence type="ECO:0000313" key="5">
    <source>
        <dbReference type="Proteomes" id="UP001595847"/>
    </source>
</evidence>
<dbReference type="InterPro" id="IPR002645">
    <property type="entry name" value="STAS_dom"/>
</dbReference>
<evidence type="ECO:0000256" key="1">
    <source>
        <dbReference type="ARBA" id="ARBA00009013"/>
    </source>
</evidence>
<comment type="similarity">
    <text evidence="1 2">Belongs to the anti-sigma-factor antagonist family.</text>
</comment>
<dbReference type="EMBL" id="JBHSBH010000022">
    <property type="protein sequence ID" value="MFC3999891.1"/>
    <property type="molecule type" value="Genomic_DNA"/>
</dbReference>
<dbReference type="CDD" id="cd07043">
    <property type="entry name" value="STAS_anti-anti-sigma_factors"/>
    <property type="match status" value="1"/>
</dbReference>
<dbReference type="SUPFAM" id="SSF52091">
    <property type="entry name" value="SpoIIaa-like"/>
    <property type="match status" value="1"/>
</dbReference>
<sequence length="118" mass="12463">MELKISSRSHADCAVVTVRGEIDLYTAPQLQSGLVNAVDDGARRLVVDMSRVEFCDSTGMSVLLSAMKRVRAEGGDLELVAPKPAVLKILEVTGLNAVFTIRDSTDDLPMAAGSNASG</sequence>
<dbReference type="PANTHER" id="PTHR33495">
    <property type="entry name" value="ANTI-SIGMA FACTOR ANTAGONIST TM_1081-RELATED-RELATED"/>
    <property type="match status" value="1"/>
</dbReference>
<dbReference type="PANTHER" id="PTHR33495:SF2">
    <property type="entry name" value="ANTI-SIGMA FACTOR ANTAGONIST TM_1081-RELATED"/>
    <property type="match status" value="1"/>
</dbReference>
<dbReference type="Pfam" id="PF01740">
    <property type="entry name" value="STAS"/>
    <property type="match status" value="1"/>
</dbReference>
<evidence type="ECO:0000259" key="3">
    <source>
        <dbReference type="PROSITE" id="PS50801"/>
    </source>
</evidence>
<comment type="caution">
    <text evidence="4">The sequence shown here is derived from an EMBL/GenBank/DDBJ whole genome shotgun (WGS) entry which is preliminary data.</text>
</comment>
<gene>
    <name evidence="4" type="ORF">ACFOVU_28520</name>
</gene>
<dbReference type="Gene3D" id="3.30.750.24">
    <property type="entry name" value="STAS domain"/>
    <property type="match status" value="1"/>
</dbReference>
<protein>
    <recommendedName>
        <fullName evidence="2">Anti-sigma factor antagonist</fullName>
    </recommendedName>
</protein>